<dbReference type="Proteomes" id="UP000331127">
    <property type="component" value="Unassembled WGS sequence"/>
</dbReference>
<reference evidence="1 2" key="1">
    <citation type="submission" date="2019-10" db="EMBL/GenBank/DDBJ databases">
        <title>Whole genome shotgun sequence of Acrocarpospora macrocephala NBRC 16266.</title>
        <authorList>
            <person name="Ichikawa N."/>
            <person name="Kimura A."/>
            <person name="Kitahashi Y."/>
            <person name="Komaki H."/>
            <person name="Oguchi A."/>
        </authorList>
    </citation>
    <scope>NUCLEOTIDE SEQUENCE [LARGE SCALE GENOMIC DNA]</scope>
    <source>
        <strain evidence="1 2">NBRC 16266</strain>
    </source>
</reference>
<accession>A0A5M3X6M9</accession>
<evidence type="ECO:0000313" key="2">
    <source>
        <dbReference type="Proteomes" id="UP000331127"/>
    </source>
</evidence>
<name>A0A5M3X6M9_9ACTN</name>
<organism evidence="1 2">
    <name type="scientific">Acrocarpospora macrocephala</name>
    <dbReference type="NCBI Taxonomy" id="150177"/>
    <lineage>
        <taxon>Bacteria</taxon>
        <taxon>Bacillati</taxon>
        <taxon>Actinomycetota</taxon>
        <taxon>Actinomycetes</taxon>
        <taxon>Streptosporangiales</taxon>
        <taxon>Streptosporangiaceae</taxon>
        <taxon>Acrocarpospora</taxon>
    </lineage>
</organism>
<proteinExistence type="predicted"/>
<dbReference type="EMBL" id="BLAE01000113">
    <property type="protein sequence ID" value="GES16734.1"/>
    <property type="molecule type" value="Genomic_DNA"/>
</dbReference>
<evidence type="ECO:0000313" key="1">
    <source>
        <dbReference type="EMBL" id="GES16734.1"/>
    </source>
</evidence>
<dbReference type="AlphaFoldDB" id="A0A5M3X6M9"/>
<comment type="caution">
    <text evidence="1">The sequence shown here is derived from an EMBL/GenBank/DDBJ whole genome shotgun (WGS) entry which is preliminary data.</text>
</comment>
<keyword evidence="2" id="KW-1185">Reference proteome</keyword>
<protein>
    <submittedName>
        <fullName evidence="1">Uncharacterized protein</fullName>
    </submittedName>
</protein>
<sequence>MTAFARPRSPPNGCRHDGWRISPRTCPTWSRSIRHWTKTPNRNSTGEPGSVTANIELDRRAVNGAVLRANPDEDGELIRKAGVVAVVMEGGDRRRLVAAALCAGTARTVTCVNGAG</sequence>
<gene>
    <name evidence="1" type="ORF">Amac_103320</name>
</gene>